<dbReference type="SMART" id="SM00231">
    <property type="entry name" value="FA58C"/>
    <property type="match status" value="1"/>
</dbReference>
<reference evidence="8" key="1">
    <citation type="submission" date="2020-04" db="EMBL/GenBank/DDBJ databases">
        <authorList>
            <person name="Alioto T."/>
            <person name="Alioto T."/>
            <person name="Gomez Garrido J."/>
        </authorList>
    </citation>
    <scope>NUCLEOTIDE SEQUENCE</scope>
    <source>
        <strain evidence="8">A484AB</strain>
    </source>
</reference>
<evidence type="ECO:0000256" key="2">
    <source>
        <dbReference type="ARBA" id="ARBA00004613"/>
    </source>
</evidence>
<organism evidence="8 9">
    <name type="scientific">Paramuricea clavata</name>
    <name type="common">Red gorgonian</name>
    <name type="synonym">Violescent sea-whip</name>
    <dbReference type="NCBI Taxonomy" id="317549"/>
    <lineage>
        <taxon>Eukaryota</taxon>
        <taxon>Metazoa</taxon>
        <taxon>Cnidaria</taxon>
        <taxon>Anthozoa</taxon>
        <taxon>Octocorallia</taxon>
        <taxon>Malacalcyonacea</taxon>
        <taxon>Plexauridae</taxon>
        <taxon>Paramuricea</taxon>
    </lineage>
</organism>
<dbReference type="PROSITE" id="PS01285">
    <property type="entry name" value="FA58C_1"/>
    <property type="match status" value="1"/>
</dbReference>
<sequence length="667" mass="74320">MFAIFFFAVFVLLANEGKALKAEGICCEEIESLLKNKTTAYQTVCLGQESRLSRNCCRNIEIEIEKHLYAYKTLCPTVAKPSTTPTTTPSTTAAITTSPSTEPPVIRCKTPLGIENGNISDVAMTSSTILDASSLPHFARLRNQLGGCAWIPAKNADRNSFWLQVDLGSLTNVSAVATQGSCSSDQWTKSYVIMYSKNDVDWKYYGELGTIRVFIGNNDSSSVVTNYFKSPFEARFVRISSRSWHKDAALRVELFTDSCTPSPVSNPQAPRSCLDHLKNGLKTNGYYNIYDASSNLITVYCDMTSESGKAWTLVMSWATSYKDMVEFQSTLLSADSSVSESLPNWNRYRMSSTMMNDLSTQSTHWRATCSFPTHGVDYVDYVRGKFVDFDIINFVGTVDCKRVEYVNIRGHQCSDCSLAWWQTSDGYGLHTDSSTSLCGYNPSQGAASGINSRAALKFHCVQTYCEFVRANKWLNLKLSQSAISPHGEIEKTSFCAFCEQRQNTKRRRYVAFWTSLTNVILNSYAPSYPPRSVNLLSFDTPVLCHILVDLGTKMTWNGNIMENWVTLGSVFIDSCTLSTIVYPFNISSCVPVAKQQAPRSCLDHLKIGLKTNGYYNIYDASSNLITVYCDMTSESGKAWTLVMSWATSYKDMVEFQSTLLSADSPAL</sequence>
<dbReference type="GO" id="GO:0038023">
    <property type="term" value="F:signaling receptor activity"/>
    <property type="evidence" value="ECO:0007669"/>
    <property type="project" value="TreeGrafter"/>
</dbReference>
<evidence type="ECO:0000256" key="3">
    <source>
        <dbReference type="ARBA" id="ARBA00022525"/>
    </source>
</evidence>
<proteinExistence type="predicted"/>
<comment type="caution">
    <text evidence="8">The sequence shown here is derived from an EMBL/GenBank/DDBJ whole genome shotgun (WGS) entry which is preliminary data.</text>
</comment>
<dbReference type="OrthoDB" id="5985199at2759"/>
<name>A0A7D9DLH2_PARCT</name>
<keyword evidence="5" id="KW-0130">Cell adhesion</keyword>
<evidence type="ECO:0000313" key="8">
    <source>
        <dbReference type="EMBL" id="CAB3988553.1"/>
    </source>
</evidence>
<comment type="subcellular location">
    <subcellularLocation>
        <location evidence="1">Endomembrane system</location>
        <topology evidence="1">Peripheral membrane protein</topology>
    </subcellularLocation>
    <subcellularLocation>
        <location evidence="2">Secreted</location>
    </subcellularLocation>
</comment>
<dbReference type="GO" id="GO:0005576">
    <property type="term" value="C:extracellular region"/>
    <property type="evidence" value="ECO:0007669"/>
    <property type="project" value="UniProtKB-SubCell"/>
</dbReference>
<dbReference type="Gene3D" id="3.90.215.10">
    <property type="entry name" value="Gamma Fibrinogen, chain A, domain 1"/>
    <property type="match status" value="2"/>
</dbReference>
<keyword evidence="7" id="KW-1015">Disulfide bond</keyword>
<dbReference type="InterPro" id="IPR002181">
    <property type="entry name" value="Fibrinogen_a/b/g_C_dom"/>
</dbReference>
<protein>
    <submittedName>
        <fullName evidence="8">Uncharacterized protein</fullName>
    </submittedName>
</protein>
<gene>
    <name evidence="8" type="ORF">PACLA_8A047679</name>
</gene>
<keyword evidence="4" id="KW-0677">Repeat</keyword>
<dbReference type="AlphaFoldDB" id="A0A7D9DLH2"/>
<dbReference type="GO" id="GO:0007155">
    <property type="term" value="P:cell adhesion"/>
    <property type="evidence" value="ECO:0007669"/>
    <property type="project" value="UniProtKB-KW"/>
</dbReference>
<dbReference type="InterPro" id="IPR014716">
    <property type="entry name" value="Fibrinogen_a/b/g_C_1"/>
</dbReference>
<dbReference type="PROSITE" id="PS50022">
    <property type="entry name" value="FA58C_3"/>
    <property type="match status" value="1"/>
</dbReference>
<dbReference type="PANTHER" id="PTHR46806:SF5">
    <property type="entry name" value="F5_8 TYPE C DOMAIN-CONTAINING PROTEIN"/>
    <property type="match status" value="1"/>
</dbReference>
<dbReference type="GO" id="GO:0005886">
    <property type="term" value="C:plasma membrane"/>
    <property type="evidence" value="ECO:0007669"/>
    <property type="project" value="TreeGrafter"/>
</dbReference>
<evidence type="ECO:0000256" key="1">
    <source>
        <dbReference type="ARBA" id="ARBA00004184"/>
    </source>
</evidence>
<evidence type="ECO:0000256" key="6">
    <source>
        <dbReference type="ARBA" id="ARBA00023136"/>
    </source>
</evidence>
<keyword evidence="3" id="KW-0964">Secreted</keyword>
<keyword evidence="6" id="KW-0472">Membrane</keyword>
<accession>A0A7D9DLH2</accession>
<dbReference type="FunFam" id="2.60.120.260:FF:000016">
    <property type="entry name" value="Contactin-associated protein-like 4 isoform 1"/>
    <property type="match status" value="1"/>
</dbReference>
<dbReference type="CDD" id="cd00057">
    <property type="entry name" value="FA58C"/>
    <property type="match status" value="1"/>
</dbReference>
<dbReference type="Gene3D" id="2.60.120.260">
    <property type="entry name" value="Galactose-binding domain-like"/>
    <property type="match status" value="1"/>
</dbReference>
<dbReference type="GO" id="GO:0012505">
    <property type="term" value="C:endomembrane system"/>
    <property type="evidence" value="ECO:0007669"/>
    <property type="project" value="UniProtKB-SubCell"/>
</dbReference>
<evidence type="ECO:0000256" key="7">
    <source>
        <dbReference type="ARBA" id="ARBA00023157"/>
    </source>
</evidence>
<evidence type="ECO:0000256" key="5">
    <source>
        <dbReference type="ARBA" id="ARBA00022889"/>
    </source>
</evidence>
<dbReference type="InterPro" id="IPR050633">
    <property type="entry name" value="Neuropilin_MCO_CoagFactor"/>
</dbReference>
<dbReference type="InterPro" id="IPR000421">
    <property type="entry name" value="FA58C"/>
</dbReference>
<evidence type="ECO:0000313" key="9">
    <source>
        <dbReference type="Proteomes" id="UP001152795"/>
    </source>
</evidence>
<dbReference type="SUPFAM" id="SSF49785">
    <property type="entry name" value="Galactose-binding domain-like"/>
    <property type="match status" value="1"/>
</dbReference>
<dbReference type="PROSITE" id="PS51406">
    <property type="entry name" value="FIBRINOGEN_C_2"/>
    <property type="match status" value="1"/>
</dbReference>
<dbReference type="InterPro" id="IPR036056">
    <property type="entry name" value="Fibrinogen-like_C"/>
</dbReference>
<dbReference type="Proteomes" id="UP001152795">
    <property type="component" value="Unassembled WGS sequence"/>
</dbReference>
<keyword evidence="9" id="KW-1185">Reference proteome</keyword>
<dbReference type="InterPro" id="IPR008979">
    <property type="entry name" value="Galactose-bd-like_sf"/>
</dbReference>
<dbReference type="PANTHER" id="PTHR46806">
    <property type="entry name" value="F5/8 TYPE C DOMAIN-CONTAINING PROTEIN"/>
    <property type="match status" value="1"/>
</dbReference>
<dbReference type="SUPFAM" id="SSF56496">
    <property type="entry name" value="Fibrinogen C-terminal domain-like"/>
    <property type="match status" value="2"/>
</dbReference>
<evidence type="ECO:0000256" key="4">
    <source>
        <dbReference type="ARBA" id="ARBA00022737"/>
    </source>
</evidence>
<dbReference type="EMBL" id="CACRXK020001341">
    <property type="protein sequence ID" value="CAB3988553.1"/>
    <property type="molecule type" value="Genomic_DNA"/>
</dbReference>
<dbReference type="Pfam" id="PF00754">
    <property type="entry name" value="F5_F8_type_C"/>
    <property type="match status" value="1"/>
</dbReference>